<dbReference type="AlphaFoldDB" id="A0A1F6GPQ1"/>
<dbReference type="Pfam" id="PF13274">
    <property type="entry name" value="SocA_Panacea"/>
    <property type="match status" value="1"/>
</dbReference>
<proteinExistence type="predicted"/>
<dbReference type="Proteomes" id="UP000177583">
    <property type="component" value="Unassembled WGS sequence"/>
</dbReference>
<evidence type="ECO:0000313" key="2">
    <source>
        <dbReference type="EMBL" id="OGH00146.1"/>
    </source>
</evidence>
<dbReference type="EMBL" id="MFNF01000049">
    <property type="protein sequence ID" value="OGH00146.1"/>
    <property type="molecule type" value="Genomic_DNA"/>
</dbReference>
<comment type="caution">
    <text evidence="2">The sequence shown here is derived from an EMBL/GenBank/DDBJ whole genome shotgun (WGS) entry which is preliminary data.</text>
</comment>
<organism evidence="2 3">
    <name type="scientific">Candidatus Lambdaproteobacteria bacterium RIFOXYD2_FULL_56_26</name>
    <dbReference type="NCBI Taxonomy" id="1817773"/>
    <lineage>
        <taxon>Bacteria</taxon>
        <taxon>Pseudomonadati</taxon>
        <taxon>Pseudomonadota</taxon>
        <taxon>Candidatus Lambdaproteobacteria</taxon>
    </lineage>
</organism>
<accession>A0A1F6GPQ1</accession>
<sequence>MLQEQKIAHLGAYLLMKSGGVMNYMKLLKLMYLSEREHLAQTGLSQTGDHLFSMDNGPVLSGTYDFIKRNDPNSPWGQMITKQGYNVSLIKSVSIEALDELCLLDQDILDEVWRQFGDYSEWDLVAHTHKHCSEWQDPEGTSLPIRYEAVFEAFGFKKEKISQLLQQMDAEKGLSMIFSRS</sequence>
<reference evidence="2 3" key="1">
    <citation type="journal article" date="2016" name="Nat. Commun.">
        <title>Thousands of microbial genomes shed light on interconnected biogeochemical processes in an aquifer system.</title>
        <authorList>
            <person name="Anantharaman K."/>
            <person name="Brown C.T."/>
            <person name="Hug L.A."/>
            <person name="Sharon I."/>
            <person name="Castelle C.J."/>
            <person name="Probst A.J."/>
            <person name="Thomas B.C."/>
            <person name="Singh A."/>
            <person name="Wilkins M.J."/>
            <person name="Karaoz U."/>
            <person name="Brodie E.L."/>
            <person name="Williams K.H."/>
            <person name="Hubbard S.S."/>
            <person name="Banfield J.F."/>
        </authorList>
    </citation>
    <scope>NUCLEOTIDE SEQUENCE [LARGE SCALE GENOMIC DNA]</scope>
</reference>
<evidence type="ECO:0000313" key="3">
    <source>
        <dbReference type="Proteomes" id="UP000177583"/>
    </source>
</evidence>
<dbReference type="InterPro" id="IPR025272">
    <property type="entry name" value="SocA_Panacea"/>
</dbReference>
<protein>
    <recommendedName>
        <fullName evidence="1">Antitoxin SocA-like Panacea domain-containing protein</fullName>
    </recommendedName>
</protein>
<evidence type="ECO:0000259" key="1">
    <source>
        <dbReference type="Pfam" id="PF13274"/>
    </source>
</evidence>
<gene>
    <name evidence="2" type="ORF">A2557_01315</name>
</gene>
<feature type="domain" description="Antitoxin SocA-like Panacea" evidence="1">
    <location>
        <begin position="27"/>
        <end position="136"/>
    </location>
</feature>
<name>A0A1F6GPQ1_9PROT</name>